<organism evidence="3 4">
    <name type="scientific">Paenibacillus cremeus</name>
    <dbReference type="NCBI Taxonomy" id="2163881"/>
    <lineage>
        <taxon>Bacteria</taxon>
        <taxon>Bacillati</taxon>
        <taxon>Bacillota</taxon>
        <taxon>Bacilli</taxon>
        <taxon>Bacillales</taxon>
        <taxon>Paenibacillaceae</taxon>
        <taxon>Paenibacillus</taxon>
    </lineage>
</organism>
<dbReference type="GO" id="GO:0019202">
    <property type="term" value="F:amino acid kinase activity"/>
    <property type="evidence" value="ECO:0007669"/>
    <property type="project" value="TreeGrafter"/>
</dbReference>
<gene>
    <name evidence="3" type="ORF">FPZ49_15675</name>
</gene>
<sequence length="335" mass="38009">MQMATEDQLVREIAGWLKKHYPAEMLSTERIRRGLMNEKWIVESDKGRLFVKSYHPKRYKMHDLEFREKIETALQLQLLFYQSGGPCPEPVTLEGRCMHILPCGRYITVMTCCPGSMVPAGMIGEQQMYSLGRASAEMHVVWDLAAASGSGAAVPPEELHWRLSHEEMKRTWEAGWDAARDASERVRNALRLQKSIIDSLGDDDLAPSTAGWSHLDLWADNLLFEGDALAAIVDFDRARYSFPTLDLGRAVLSGTLNEQGFRTGAVLAFIEGYRSVRSLPKGALLKAIKYVWCVESFWWIRPSLESFSVVPTRFAEEMIHIAEQWEQLDDLLGDI</sequence>
<feature type="domain" description="Aminoglycoside phosphotransferase" evidence="2">
    <location>
        <begin position="29"/>
        <end position="276"/>
    </location>
</feature>
<dbReference type="OrthoDB" id="9777460at2"/>
<dbReference type="InterPro" id="IPR002575">
    <property type="entry name" value="Aminoglycoside_PTrfase"/>
</dbReference>
<protein>
    <submittedName>
        <fullName evidence="3">Phosphotransferase</fullName>
    </submittedName>
</protein>
<dbReference type="PANTHER" id="PTHR21064">
    <property type="entry name" value="AMINOGLYCOSIDE PHOSPHOTRANSFERASE DOMAIN-CONTAINING PROTEIN-RELATED"/>
    <property type="match status" value="1"/>
</dbReference>
<dbReference type="PANTHER" id="PTHR21064:SF6">
    <property type="entry name" value="AMINOGLYCOSIDE PHOSPHOTRANSFERASE DOMAIN-CONTAINING PROTEIN"/>
    <property type="match status" value="1"/>
</dbReference>
<dbReference type="InterPro" id="IPR050249">
    <property type="entry name" value="Pseudomonas-type_ThrB"/>
</dbReference>
<dbReference type="Proteomes" id="UP000317036">
    <property type="component" value="Unassembled WGS sequence"/>
</dbReference>
<keyword evidence="4" id="KW-1185">Reference proteome</keyword>
<evidence type="ECO:0000313" key="3">
    <source>
        <dbReference type="EMBL" id="TVY08929.1"/>
    </source>
</evidence>
<accession>A0A559K9Z0</accession>
<dbReference type="Pfam" id="PF01636">
    <property type="entry name" value="APH"/>
    <property type="match status" value="1"/>
</dbReference>
<comment type="caution">
    <text evidence="3">The sequence shown here is derived from an EMBL/GenBank/DDBJ whole genome shotgun (WGS) entry which is preliminary data.</text>
</comment>
<dbReference type="RefSeq" id="WP_144848285.1">
    <property type="nucleotide sequence ID" value="NZ_VNJI01000018.1"/>
</dbReference>
<dbReference type="Gene3D" id="3.90.1200.10">
    <property type="match status" value="1"/>
</dbReference>
<dbReference type="AlphaFoldDB" id="A0A559K9Z0"/>
<dbReference type="EMBL" id="VNJI01000018">
    <property type="protein sequence ID" value="TVY08929.1"/>
    <property type="molecule type" value="Genomic_DNA"/>
</dbReference>
<evidence type="ECO:0000259" key="2">
    <source>
        <dbReference type="Pfam" id="PF01636"/>
    </source>
</evidence>
<comment type="similarity">
    <text evidence="1">Belongs to the pseudomonas-type ThrB family.</text>
</comment>
<evidence type="ECO:0000313" key="4">
    <source>
        <dbReference type="Proteomes" id="UP000317036"/>
    </source>
</evidence>
<dbReference type="Gene3D" id="3.30.200.20">
    <property type="entry name" value="Phosphorylase Kinase, domain 1"/>
    <property type="match status" value="1"/>
</dbReference>
<proteinExistence type="inferred from homology"/>
<keyword evidence="3" id="KW-0808">Transferase</keyword>
<evidence type="ECO:0000256" key="1">
    <source>
        <dbReference type="ARBA" id="ARBA00038240"/>
    </source>
</evidence>
<dbReference type="SUPFAM" id="SSF56112">
    <property type="entry name" value="Protein kinase-like (PK-like)"/>
    <property type="match status" value="1"/>
</dbReference>
<dbReference type="InterPro" id="IPR011009">
    <property type="entry name" value="Kinase-like_dom_sf"/>
</dbReference>
<name>A0A559K9Z0_9BACL</name>
<reference evidence="3 4" key="1">
    <citation type="submission" date="2019-07" db="EMBL/GenBank/DDBJ databases">
        <authorList>
            <person name="Kim J."/>
        </authorList>
    </citation>
    <scope>NUCLEOTIDE SEQUENCE [LARGE SCALE GENOMIC DNA]</scope>
    <source>
        <strain evidence="3 4">JC52</strain>
    </source>
</reference>